<dbReference type="SUPFAM" id="SSF50969">
    <property type="entry name" value="YVTN repeat-like/Quinoprotein amine dehydrogenase"/>
    <property type="match status" value="1"/>
</dbReference>
<proteinExistence type="predicted"/>
<comment type="caution">
    <text evidence="2">The sequence shown here is derived from an EMBL/GenBank/DDBJ whole genome shotgun (WGS) entry which is preliminary data.</text>
</comment>
<protein>
    <recommendedName>
        <fullName evidence="4">DNA-binding beta-propeller fold protein YncE</fullName>
    </recommendedName>
</protein>
<dbReference type="EMBL" id="JBHSGR010000011">
    <property type="protein sequence ID" value="MFC4694025.1"/>
    <property type="molecule type" value="Genomic_DNA"/>
</dbReference>
<dbReference type="Gene3D" id="2.130.10.10">
    <property type="entry name" value="YVTN repeat-like/Quinoprotein amine dehydrogenase"/>
    <property type="match status" value="1"/>
</dbReference>
<dbReference type="InterPro" id="IPR015943">
    <property type="entry name" value="WD40/YVTN_repeat-like_dom_sf"/>
</dbReference>
<feature type="chain" id="PRO_5047146285" description="DNA-binding beta-propeller fold protein YncE" evidence="1">
    <location>
        <begin position="22"/>
        <end position="346"/>
    </location>
</feature>
<sequence length="346" mass="34367">MPARRVTAVAFVALMAAGCTGVEGDPSPAPTTFTELLATADLDAVAPAGVDVLDLAAGPDGALVLLADSADPSVTYLAPVGEDGVGAVQRLDGPGEQLFVGPDGAVLVLGPGRLTTVGGGTVELGVDGDTAALSPDGRRLYVTGGGRLAALDPATGEVQATTDLDPGLTVKTLAAGPDGPVALMSDARALDLADVAVLSTWAEDLGQAELVELASDRPASIPSALRLTDDGDAVVTLTVHGDDPFRVTVVEDGEVTAAHPIPGTDRAPADLALSPDGRVAYLAVAGFEVESGLVTLDLSSGEQLAAGRLCEGQGTFGRVALTGERLTVIGACVGGDNSSTTAFVLG</sequence>
<feature type="signal peptide" evidence="1">
    <location>
        <begin position="1"/>
        <end position="21"/>
    </location>
</feature>
<evidence type="ECO:0000313" key="2">
    <source>
        <dbReference type="EMBL" id="MFC4694025.1"/>
    </source>
</evidence>
<dbReference type="Proteomes" id="UP001596025">
    <property type="component" value="Unassembled WGS sequence"/>
</dbReference>
<organism evidence="2 3">
    <name type="scientific">Geodermatophilus arenarius</name>
    <dbReference type="NCBI Taxonomy" id="1137990"/>
    <lineage>
        <taxon>Bacteria</taxon>
        <taxon>Bacillati</taxon>
        <taxon>Actinomycetota</taxon>
        <taxon>Actinomycetes</taxon>
        <taxon>Geodermatophilales</taxon>
        <taxon>Geodermatophilaceae</taxon>
        <taxon>Geodermatophilus</taxon>
    </lineage>
</organism>
<dbReference type="RefSeq" id="WP_387988743.1">
    <property type="nucleotide sequence ID" value="NZ_JBHSGR010000011.1"/>
</dbReference>
<reference evidence="3" key="1">
    <citation type="journal article" date="2019" name="Int. J. Syst. Evol. Microbiol.">
        <title>The Global Catalogue of Microorganisms (GCM) 10K type strain sequencing project: providing services to taxonomists for standard genome sequencing and annotation.</title>
        <authorList>
            <consortium name="The Broad Institute Genomics Platform"/>
            <consortium name="The Broad Institute Genome Sequencing Center for Infectious Disease"/>
            <person name="Wu L."/>
            <person name="Ma J."/>
        </authorList>
    </citation>
    <scope>NUCLEOTIDE SEQUENCE [LARGE SCALE GENOMIC DNA]</scope>
    <source>
        <strain evidence="3">CCUG 62763</strain>
    </source>
</reference>
<gene>
    <name evidence="2" type="ORF">ACFO3M_11575</name>
</gene>
<evidence type="ECO:0000313" key="3">
    <source>
        <dbReference type="Proteomes" id="UP001596025"/>
    </source>
</evidence>
<accession>A0ABV9LKK7</accession>
<keyword evidence="1" id="KW-0732">Signal</keyword>
<dbReference type="PROSITE" id="PS51257">
    <property type="entry name" value="PROKAR_LIPOPROTEIN"/>
    <property type="match status" value="1"/>
</dbReference>
<dbReference type="InterPro" id="IPR011044">
    <property type="entry name" value="Quino_amine_DH_bsu"/>
</dbReference>
<evidence type="ECO:0008006" key="4">
    <source>
        <dbReference type="Google" id="ProtNLM"/>
    </source>
</evidence>
<name>A0ABV9LKK7_9ACTN</name>
<evidence type="ECO:0000256" key="1">
    <source>
        <dbReference type="SAM" id="SignalP"/>
    </source>
</evidence>
<keyword evidence="3" id="KW-1185">Reference proteome</keyword>